<keyword evidence="4" id="KW-1185">Reference proteome</keyword>
<dbReference type="EMBL" id="OZ034820">
    <property type="protein sequence ID" value="CAL1402876.1"/>
    <property type="molecule type" value="Genomic_DNA"/>
</dbReference>
<sequence length="87" mass="9828">MSDGEDSSVGKDKEVPPTSRYEDPYNSHSYLAQSDNSFCHVISFKLNDYNYLLWSESMEVALRTKNKLGFVLDTIPVPDLTDPSYGT</sequence>
<feature type="compositionally biased region" description="Basic and acidic residues" evidence="1">
    <location>
        <begin position="8"/>
        <end position="25"/>
    </location>
</feature>
<reference evidence="3 4" key="1">
    <citation type="submission" date="2024-04" db="EMBL/GenBank/DDBJ databases">
        <authorList>
            <person name="Fracassetti M."/>
        </authorList>
    </citation>
    <scope>NUCLEOTIDE SEQUENCE [LARGE SCALE GENOMIC DNA]</scope>
</reference>
<dbReference type="InterPro" id="IPR029472">
    <property type="entry name" value="Copia-like_N"/>
</dbReference>
<dbReference type="Pfam" id="PF14244">
    <property type="entry name" value="Retrotran_gag_3"/>
    <property type="match status" value="1"/>
</dbReference>
<protein>
    <recommendedName>
        <fullName evidence="2">Retrotransposon Copia-like N-terminal domain-containing protein</fullName>
    </recommendedName>
</protein>
<gene>
    <name evidence="3" type="ORF">LTRI10_LOCUS42843</name>
</gene>
<evidence type="ECO:0000313" key="4">
    <source>
        <dbReference type="Proteomes" id="UP001497516"/>
    </source>
</evidence>
<name>A0AAV2FX00_9ROSI</name>
<feature type="domain" description="Retrotransposon Copia-like N-terminal" evidence="2">
    <location>
        <begin position="34"/>
        <end position="71"/>
    </location>
</feature>
<dbReference type="PANTHER" id="PTHR37610:SF40">
    <property type="entry name" value="OS01G0909600 PROTEIN"/>
    <property type="match status" value="1"/>
</dbReference>
<evidence type="ECO:0000313" key="3">
    <source>
        <dbReference type="EMBL" id="CAL1402876.1"/>
    </source>
</evidence>
<accession>A0AAV2FX00</accession>
<organism evidence="3 4">
    <name type="scientific">Linum trigynum</name>
    <dbReference type="NCBI Taxonomy" id="586398"/>
    <lineage>
        <taxon>Eukaryota</taxon>
        <taxon>Viridiplantae</taxon>
        <taxon>Streptophyta</taxon>
        <taxon>Embryophyta</taxon>
        <taxon>Tracheophyta</taxon>
        <taxon>Spermatophyta</taxon>
        <taxon>Magnoliopsida</taxon>
        <taxon>eudicotyledons</taxon>
        <taxon>Gunneridae</taxon>
        <taxon>Pentapetalae</taxon>
        <taxon>rosids</taxon>
        <taxon>fabids</taxon>
        <taxon>Malpighiales</taxon>
        <taxon>Linaceae</taxon>
        <taxon>Linum</taxon>
    </lineage>
</organism>
<dbReference type="AlphaFoldDB" id="A0AAV2FX00"/>
<feature type="region of interest" description="Disordered" evidence="1">
    <location>
        <begin position="1"/>
        <end position="26"/>
    </location>
</feature>
<proteinExistence type="predicted"/>
<dbReference type="Proteomes" id="UP001497516">
    <property type="component" value="Chromosome 7"/>
</dbReference>
<evidence type="ECO:0000256" key="1">
    <source>
        <dbReference type="SAM" id="MobiDB-lite"/>
    </source>
</evidence>
<dbReference type="PANTHER" id="PTHR37610">
    <property type="entry name" value="CCHC-TYPE DOMAIN-CONTAINING PROTEIN"/>
    <property type="match status" value="1"/>
</dbReference>
<evidence type="ECO:0000259" key="2">
    <source>
        <dbReference type="Pfam" id="PF14244"/>
    </source>
</evidence>